<name>A0A5S6QAN9_TRIMR</name>
<accession>A0A5S6QAN9</accession>
<keyword evidence="2" id="KW-1185">Reference proteome</keyword>
<proteinExistence type="predicted"/>
<dbReference type="InterPro" id="IPR043128">
    <property type="entry name" value="Rev_trsase/Diguanyl_cyclase"/>
</dbReference>
<protein>
    <submittedName>
        <fullName evidence="3">Peptidase A2 domain-containing protein</fullName>
    </submittedName>
</protein>
<dbReference type="AlphaFoldDB" id="A0A5S6QAN9"/>
<feature type="compositionally biased region" description="Polar residues" evidence="1">
    <location>
        <begin position="37"/>
        <end position="51"/>
    </location>
</feature>
<dbReference type="InterPro" id="IPR043502">
    <property type="entry name" value="DNA/RNA_pol_sf"/>
</dbReference>
<dbReference type="Gene3D" id="3.10.10.10">
    <property type="entry name" value="HIV Type 1 Reverse Transcriptase, subunit A, domain 1"/>
    <property type="match status" value="1"/>
</dbReference>
<evidence type="ECO:0000256" key="1">
    <source>
        <dbReference type="SAM" id="MobiDB-lite"/>
    </source>
</evidence>
<dbReference type="SUPFAM" id="SSF56672">
    <property type="entry name" value="DNA/RNA polymerases"/>
    <property type="match status" value="1"/>
</dbReference>
<feature type="region of interest" description="Disordered" evidence="1">
    <location>
        <begin position="32"/>
        <end position="63"/>
    </location>
</feature>
<sequence length="817" mass="93256">MTTKAVAVQMTAIFDSFLGQLRTDLQELKISGEPPLSSLQTTVNVEPSTSKGIDETEKETPPVSSDEVKIKFAASAPTCTNESTQDPISADKWIDDIVNESHSHPIHITNCHPALLQQLSPAVKIEIVDGDPRKWDQFIGSFKALVHDVVPMDAQRIAILRQLLSPRLRASIAPSFHGPRLYRQALIDLRRLFGDPNLIIDAYIRSLFDILPMKYGNSDEVSRFFYEVHGAVNTLRAYGAKSELSARAMLQAVVSNLNKRLQSSWAKRIFDLRPRTATLCDLDEWLEELVMIQNNFQVNVCDSGEHQERKFKPKETRRHLNILTTSNTLMKCVLCENRHRLEDCSDFLSSTPQQRAEMLKQRDVKKGEDSMRYEPVRSHIFQKMEVTVLLDPGSEATLIREDVAHKVGLDAPKQDVRLGTFHGSDPILRCGRVNFKLHSLDERRTFEVNDALTVPALNVAHRRIDFARLRKNWPHLCDIDPDALRYDDVMVLVGMDIVEAHEQHRILKPPKGVRAPHAVLTPFGWSIISRLPALHQNLLPSSTKIHNLTVSIADEDLTTLVKDQRSVESLGIRKTDQEILSPDEERAMEILRTTTRRVNGRYECGMLWKGVQTEIQDSFPTAKARLAGLERRFRLDSDFASRYSDVITDYLQDGHAKLCPLDDHHRDRWFMPHHAVRNPNKPKGLRVVFDASARTNGVSLNDMLLTGPYMLTNLFGLLVRFREHPVAVSADIAKMFQQVRVREEDQSMLRFLWRQPGNNEPVIHLQMTVHIFGAVCSPSVCTYVLRKTAEDYRAQFPRTWQKVTENFYSRTSIIRTN</sequence>
<dbReference type="PANTHER" id="PTHR47331:SF5">
    <property type="entry name" value="RIBONUCLEASE H"/>
    <property type="match status" value="1"/>
</dbReference>
<reference evidence="3" key="1">
    <citation type="submission" date="2019-12" db="UniProtKB">
        <authorList>
            <consortium name="WormBaseParasite"/>
        </authorList>
    </citation>
    <scope>IDENTIFICATION</scope>
</reference>
<dbReference type="WBParaSite" id="TMUE_1000004027.1">
    <property type="protein sequence ID" value="TMUE_1000004027.1"/>
    <property type="gene ID" value="WBGene00298840"/>
</dbReference>
<dbReference type="Gene3D" id="3.30.70.270">
    <property type="match status" value="1"/>
</dbReference>
<organism evidence="2 3">
    <name type="scientific">Trichuris muris</name>
    <name type="common">Mouse whipworm</name>
    <dbReference type="NCBI Taxonomy" id="70415"/>
    <lineage>
        <taxon>Eukaryota</taxon>
        <taxon>Metazoa</taxon>
        <taxon>Ecdysozoa</taxon>
        <taxon>Nematoda</taxon>
        <taxon>Enoplea</taxon>
        <taxon>Dorylaimia</taxon>
        <taxon>Trichinellida</taxon>
        <taxon>Trichuridae</taxon>
        <taxon>Trichuris</taxon>
    </lineage>
</organism>
<feature type="compositionally biased region" description="Basic and acidic residues" evidence="1">
    <location>
        <begin position="52"/>
        <end position="63"/>
    </location>
</feature>
<dbReference type="PANTHER" id="PTHR47331">
    <property type="entry name" value="PHD-TYPE DOMAIN-CONTAINING PROTEIN"/>
    <property type="match status" value="1"/>
</dbReference>
<dbReference type="Pfam" id="PF03564">
    <property type="entry name" value="DUF1759"/>
    <property type="match status" value="1"/>
</dbReference>
<evidence type="ECO:0000313" key="2">
    <source>
        <dbReference type="Proteomes" id="UP000046395"/>
    </source>
</evidence>
<evidence type="ECO:0000313" key="3">
    <source>
        <dbReference type="WBParaSite" id="TMUE_1000004027.1"/>
    </source>
</evidence>
<dbReference type="STRING" id="70415.A0A5S6QAN9"/>
<dbReference type="InterPro" id="IPR005312">
    <property type="entry name" value="DUF1759"/>
</dbReference>
<dbReference type="Proteomes" id="UP000046395">
    <property type="component" value="Unassembled WGS sequence"/>
</dbReference>